<keyword evidence="2" id="KW-1185">Reference proteome</keyword>
<comment type="caution">
    <text evidence="1">The sequence shown here is derived from an EMBL/GenBank/DDBJ whole genome shotgun (WGS) entry which is preliminary data.</text>
</comment>
<protein>
    <submittedName>
        <fullName evidence="1">Uncharacterized protein</fullName>
    </submittedName>
</protein>
<reference evidence="1" key="1">
    <citation type="submission" date="2021-06" db="EMBL/GenBank/DDBJ databases">
        <authorList>
            <person name="Hodson N. C."/>
            <person name="Mongue J. A."/>
            <person name="Jaron S. K."/>
        </authorList>
    </citation>
    <scope>NUCLEOTIDE SEQUENCE</scope>
</reference>
<evidence type="ECO:0000313" key="1">
    <source>
        <dbReference type="EMBL" id="CAG7827504.1"/>
    </source>
</evidence>
<sequence length="157" mass="18019">MELTYPGCRYTVVQMKIVGDSIRLKCEDCNEGFSQKPLSLVVATFNQMQQVDYPKNNLKVFGEALCDFKTSNGTHFISIVSLDGQEWVLLCFIKTDNIVRLLYFDPMGKQLSNDLNRIIEKYCIVREIITHLDTYNSNLTNVETIDTGPICLLYLEM</sequence>
<evidence type="ECO:0000313" key="2">
    <source>
        <dbReference type="Proteomes" id="UP000708208"/>
    </source>
</evidence>
<dbReference type="AlphaFoldDB" id="A0A8J2PL14"/>
<gene>
    <name evidence="1" type="ORF">AFUS01_LOCUS37490</name>
</gene>
<dbReference type="EMBL" id="CAJVCH010543799">
    <property type="protein sequence ID" value="CAG7827504.1"/>
    <property type="molecule type" value="Genomic_DNA"/>
</dbReference>
<organism evidence="1 2">
    <name type="scientific">Allacma fusca</name>
    <dbReference type="NCBI Taxonomy" id="39272"/>
    <lineage>
        <taxon>Eukaryota</taxon>
        <taxon>Metazoa</taxon>
        <taxon>Ecdysozoa</taxon>
        <taxon>Arthropoda</taxon>
        <taxon>Hexapoda</taxon>
        <taxon>Collembola</taxon>
        <taxon>Symphypleona</taxon>
        <taxon>Sminthuridae</taxon>
        <taxon>Allacma</taxon>
    </lineage>
</organism>
<name>A0A8J2PL14_9HEXA</name>
<proteinExistence type="predicted"/>
<feature type="non-terminal residue" evidence="1">
    <location>
        <position position="157"/>
    </location>
</feature>
<dbReference type="Proteomes" id="UP000708208">
    <property type="component" value="Unassembled WGS sequence"/>
</dbReference>
<accession>A0A8J2PL14</accession>